<dbReference type="EMBL" id="LXQA010824743">
    <property type="protein sequence ID" value="MCI72757.1"/>
    <property type="molecule type" value="Genomic_DNA"/>
</dbReference>
<sequence length="37" mass="4135">ICRSQGVRFASTFGTRELLVRGSGFRGGDRSIRQFES</sequence>
<keyword evidence="2" id="KW-1185">Reference proteome</keyword>
<evidence type="ECO:0000313" key="2">
    <source>
        <dbReference type="Proteomes" id="UP000265520"/>
    </source>
</evidence>
<comment type="caution">
    <text evidence="1">The sequence shown here is derived from an EMBL/GenBank/DDBJ whole genome shotgun (WGS) entry which is preliminary data.</text>
</comment>
<evidence type="ECO:0000313" key="1">
    <source>
        <dbReference type="EMBL" id="MCI72757.1"/>
    </source>
</evidence>
<feature type="non-terminal residue" evidence="1">
    <location>
        <position position="1"/>
    </location>
</feature>
<accession>A0A392UJ25</accession>
<organism evidence="1 2">
    <name type="scientific">Trifolium medium</name>
    <dbReference type="NCBI Taxonomy" id="97028"/>
    <lineage>
        <taxon>Eukaryota</taxon>
        <taxon>Viridiplantae</taxon>
        <taxon>Streptophyta</taxon>
        <taxon>Embryophyta</taxon>
        <taxon>Tracheophyta</taxon>
        <taxon>Spermatophyta</taxon>
        <taxon>Magnoliopsida</taxon>
        <taxon>eudicotyledons</taxon>
        <taxon>Gunneridae</taxon>
        <taxon>Pentapetalae</taxon>
        <taxon>rosids</taxon>
        <taxon>fabids</taxon>
        <taxon>Fabales</taxon>
        <taxon>Fabaceae</taxon>
        <taxon>Papilionoideae</taxon>
        <taxon>50 kb inversion clade</taxon>
        <taxon>NPAAA clade</taxon>
        <taxon>Hologalegina</taxon>
        <taxon>IRL clade</taxon>
        <taxon>Trifolieae</taxon>
        <taxon>Trifolium</taxon>
    </lineage>
</organism>
<name>A0A392UJ25_9FABA</name>
<protein>
    <submittedName>
        <fullName evidence="1">Uncharacterized protein</fullName>
    </submittedName>
</protein>
<dbReference type="AlphaFoldDB" id="A0A392UJ25"/>
<dbReference type="Proteomes" id="UP000265520">
    <property type="component" value="Unassembled WGS sequence"/>
</dbReference>
<reference evidence="1 2" key="1">
    <citation type="journal article" date="2018" name="Front. Plant Sci.">
        <title>Red Clover (Trifolium pratense) and Zigzag Clover (T. medium) - A Picture of Genomic Similarities and Differences.</title>
        <authorList>
            <person name="Dluhosova J."/>
            <person name="Istvanek J."/>
            <person name="Nedelnik J."/>
            <person name="Repkova J."/>
        </authorList>
    </citation>
    <scope>NUCLEOTIDE SEQUENCE [LARGE SCALE GENOMIC DNA]</scope>
    <source>
        <strain evidence="2">cv. 10/8</strain>
        <tissue evidence="1">Leaf</tissue>
    </source>
</reference>
<proteinExistence type="predicted"/>